<dbReference type="CDD" id="cd06530">
    <property type="entry name" value="S26_SPase_I"/>
    <property type="match status" value="1"/>
</dbReference>
<dbReference type="PRINTS" id="PR00727">
    <property type="entry name" value="LEADERPTASE"/>
</dbReference>
<evidence type="ECO:0000256" key="2">
    <source>
        <dbReference type="ARBA" id="ARBA00009370"/>
    </source>
</evidence>
<keyword evidence="7" id="KW-0472">Membrane</keyword>
<sequence>MEPKKENLFKEVLKFSLIAILIVAPIRIFIAQPFIVSGSSMEPTFQTKQYLIVDQISYRFEKPKRGEVVIFKYPNNLSTFFIKRIVGLPGETVEMIDGEVFIKNNASSEGFIVKESYIKEKTDDLFTAVLGDNEYFVMGDNRMHSSDSRVWGPLDEKFIVGKAFLRLFPLNKIGIKPGYND</sequence>
<evidence type="ECO:0000259" key="9">
    <source>
        <dbReference type="Pfam" id="PF10502"/>
    </source>
</evidence>
<feature type="transmembrane region" description="Helical" evidence="7">
    <location>
        <begin position="12"/>
        <end position="30"/>
    </location>
</feature>
<evidence type="ECO:0000313" key="11">
    <source>
        <dbReference type="Proteomes" id="UP000186029"/>
    </source>
</evidence>
<dbReference type="InterPro" id="IPR019758">
    <property type="entry name" value="Pept_S26A_signal_pept_1_CS"/>
</dbReference>
<comment type="catalytic activity">
    <reaction evidence="1 7">
        <text>Cleavage of hydrophobic, N-terminal signal or leader sequences from secreted and periplasmic proteins.</text>
        <dbReference type="EC" id="3.4.21.89"/>
    </reaction>
</comment>
<protein>
    <recommendedName>
        <fullName evidence="3 7">Signal peptidase I</fullName>
        <ecNumber evidence="3 7">3.4.21.89</ecNumber>
    </recommendedName>
</protein>
<gene>
    <name evidence="10" type="ORF">A2Z61_00155</name>
</gene>
<evidence type="ECO:0000256" key="4">
    <source>
        <dbReference type="ARBA" id="ARBA00022670"/>
    </source>
</evidence>
<feature type="active site" evidence="6">
    <location>
        <position position="83"/>
    </location>
</feature>
<comment type="subcellular location">
    <subcellularLocation>
        <location evidence="8">Membrane</location>
        <topology evidence="8">Single-pass type II membrane protein</topology>
    </subcellularLocation>
</comment>
<dbReference type="InterPro" id="IPR019533">
    <property type="entry name" value="Peptidase_S26"/>
</dbReference>
<evidence type="ECO:0000256" key="1">
    <source>
        <dbReference type="ARBA" id="ARBA00000677"/>
    </source>
</evidence>
<dbReference type="AlphaFoldDB" id="A0A1F5EGR5"/>
<comment type="similarity">
    <text evidence="2 8">Belongs to the peptidase S26 family.</text>
</comment>
<dbReference type="STRING" id="1797580.A2Z61_00155"/>
<dbReference type="GO" id="GO:0006465">
    <property type="term" value="P:signal peptide processing"/>
    <property type="evidence" value="ECO:0007669"/>
    <property type="project" value="InterPro"/>
</dbReference>
<accession>A0A1F5EGR5</accession>
<feature type="domain" description="Peptidase S26" evidence="9">
    <location>
        <begin position="10"/>
        <end position="167"/>
    </location>
</feature>
<evidence type="ECO:0000256" key="3">
    <source>
        <dbReference type="ARBA" id="ARBA00013208"/>
    </source>
</evidence>
<dbReference type="InterPro" id="IPR019757">
    <property type="entry name" value="Pept_S26A_signal_pept_1_Lys-AS"/>
</dbReference>
<reference evidence="10 11" key="1">
    <citation type="journal article" date="2016" name="Nat. Commun.">
        <title>Thousands of microbial genomes shed light on interconnected biogeochemical processes in an aquifer system.</title>
        <authorList>
            <person name="Anantharaman K."/>
            <person name="Brown C.T."/>
            <person name="Hug L.A."/>
            <person name="Sharon I."/>
            <person name="Castelle C.J."/>
            <person name="Probst A.J."/>
            <person name="Thomas B.C."/>
            <person name="Singh A."/>
            <person name="Wilkins M.J."/>
            <person name="Karaoz U."/>
            <person name="Brodie E.L."/>
            <person name="Williams K.H."/>
            <person name="Hubbard S.S."/>
            <person name="Banfield J.F."/>
        </authorList>
    </citation>
    <scope>NUCLEOTIDE SEQUENCE [LARGE SCALE GENOMIC DNA]</scope>
</reference>
<dbReference type="PANTHER" id="PTHR43390:SF1">
    <property type="entry name" value="CHLOROPLAST PROCESSING PEPTIDASE"/>
    <property type="match status" value="1"/>
</dbReference>
<dbReference type="SUPFAM" id="SSF51306">
    <property type="entry name" value="LexA/Signal peptidase"/>
    <property type="match status" value="1"/>
</dbReference>
<organism evidence="10 11">
    <name type="scientific">Candidatus Campbellbacteria bacterium RIFCSPLOWO2_02_35_12</name>
    <dbReference type="NCBI Taxonomy" id="1797580"/>
    <lineage>
        <taxon>Bacteria</taxon>
        <taxon>Candidatus Campbelliibacteriota</taxon>
    </lineage>
</organism>
<dbReference type="NCBIfam" id="TIGR02227">
    <property type="entry name" value="sigpep_I_bact"/>
    <property type="match status" value="1"/>
</dbReference>
<dbReference type="InterPro" id="IPR036286">
    <property type="entry name" value="LexA/Signal_pep-like_sf"/>
</dbReference>
<dbReference type="PROSITE" id="PS00501">
    <property type="entry name" value="SPASE_I_1"/>
    <property type="match status" value="1"/>
</dbReference>
<evidence type="ECO:0000256" key="5">
    <source>
        <dbReference type="ARBA" id="ARBA00022801"/>
    </source>
</evidence>
<evidence type="ECO:0000256" key="6">
    <source>
        <dbReference type="PIRSR" id="PIRSR600223-1"/>
    </source>
</evidence>
<dbReference type="Proteomes" id="UP000186029">
    <property type="component" value="Unassembled WGS sequence"/>
</dbReference>
<dbReference type="Pfam" id="PF10502">
    <property type="entry name" value="Peptidase_S26"/>
    <property type="match status" value="1"/>
</dbReference>
<keyword evidence="4 7" id="KW-0645">Protease</keyword>
<dbReference type="GO" id="GO:0009003">
    <property type="term" value="F:signal peptidase activity"/>
    <property type="evidence" value="ECO:0007669"/>
    <property type="project" value="UniProtKB-EC"/>
</dbReference>
<name>A0A1F5EGR5_9BACT</name>
<dbReference type="GO" id="GO:0016020">
    <property type="term" value="C:membrane"/>
    <property type="evidence" value="ECO:0007669"/>
    <property type="project" value="UniProtKB-SubCell"/>
</dbReference>
<proteinExistence type="inferred from homology"/>
<keyword evidence="7" id="KW-1133">Transmembrane helix</keyword>
<evidence type="ECO:0000256" key="8">
    <source>
        <dbReference type="RuleBase" id="RU362042"/>
    </source>
</evidence>
<keyword evidence="7" id="KW-0812">Transmembrane</keyword>
<dbReference type="PANTHER" id="PTHR43390">
    <property type="entry name" value="SIGNAL PEPTIDASE I"/>
    <property type="match status" value="1"/>
</dbReference>
<dbReference type="Gene3D" id="2.10.109.10">
    <property type="entry name" value="Umud Fragment, subunit A"/>
    <property type="match status" value="1"/>
</dbReference>
<feature type="active site" evidence="6">
    <location>
        <position position="40"/>
    </location>
</feature>
<dbReference type="PROSITE" id="PS00760">
    <property type="entry name" value="SPASE_I_2"/>
    <property type="match status" value="1"/>
</dbReference>
<dbReference type="InterPro" id="IPR000223">
    <property type="entry name" value="Pept_S26A_signal_pept_1"/>
</dbReference>
<dbReference type="PROSITE" id="PS00761">
    <property type="entry name" value="SPASE_I_3"/>
    <property type="match status" value="1"/>
</dbReference>
<keyword evidence="5 7" id="KW-0378">Hydrolase</keyword>
<evidence type="ECO:0000256" key="7">
    <source>
        <dbReference type="RuleBase" id="RU003993"/>
    </source>
</evidence>
<dbReference type="EMBL" id="MFAC01000028">
    <property type="protein sequence ID" value="OGD66573.1"/>
    <property type="molecule type" value="Genomic_DNA"/>
</dbReference>
<dbReference type="InterPro" id="IPR019756">
    <property type="entry name" value="Pept_S26A_signal_pept_1_Ser-AS"/>
</dbReference>
<comment type="caution">
    <text evidence="10">The sequence shown here is derived from an EMBL/GenBank/DDBJ whole genome shotgun (WGS) entry which is preliminary data.</text>
</comment>
<evidence type="ECO:0000313" key="10">
    <source>
        <dbReference type="EMBL" id="OGD66573.1"/>
    </source>
</evidence>
<dbReference type="EC" id="3.4.21.89" evidence="3 7"/>
<dbReference type="GO" id="GO:0004252">
    <property type="term" value="F:serine-type endopeptidase activity"/>
    <property type="evidence" value="ECO:0007669"/>
    <property type="project" value="InterPro"/>
</dbReference>